<feature type="compositionally biased region" description="Acidic residues" evidence="1">
    <location>
        <begin position="1"/>
        <end position="12"/>
    </location>
</feature>
<feature type="region of interest" description="Disordered" evidence="1">
    <location>
        <begin position="41"/>
        <end position="89"/>
    </location>
</feature>
<name>A0A9D4TWQ4_CHLVU</name>
<sequence>MNLMVDEEEEEAAAPVGSLGPPLAASWRMLLLQMEMQKELHEQLQPRSSRRSIIRSSSSSSSHRGINNSSSNSNSKRQRQQQLTLSGIMLGVSGGDGSCRSLASGLAPWEWGHSQPDCI</sequence>
<feature type="region of interest" description="Disordered" evidence="1">
    <location>
        <begin position="1"/>
        <end position="22"/>
    </location>
</feature>
<evidence type="ECO:0000313" key="2">
    <source>
        <dbReference type="EMBL" id="KAI3436512.1"/>
    </source>
</evidence>
<evidence type="ECO:0000313" key="3">
    <source>
        <dbReference type="Proteomes" id="UP001055712"/>
    </source>
</evidence>
<keyword evidence="3" id="KW-1185">Reference proteome</keyword>
<dbReference type="Proteomes" id="UP001055712">
    <property type="component" value="Unassembled WGS sequence"/>
</dbReference>
<protein>
    <submittedName>
        <fullName evidence="2">Uncharacterized protein</fullName>
    </submittedName>
</protein>
<dbReference type="EMBL" id="SIDB01000002">
    <property type="protein sequence ID" value="KAI3436512.1"/>
    <property type="molecule type" value="Genomic_DNA"/>
</dbReference>
<accession>A0A9D4TWQ4</accession>
<comment type="caution">
    <text evidence="2">The sequence shown here is derived from an EMBL/GenBank/DDBJ whole genome shotgun (WGS) entry which is preliminary data.</text>
</comment>
<proteinExistence type="predicted"/>
<evidence type="ECO:0000256" key="1">
    <source>
        <dbReference type="SAM" id="MobiDB-lite"/>
    </source>
</evidence>
<dbReference type="AlphaFoldDB" id="A0A9D4TWQ4"/>
<organism evidence="2 3">
    <name type="scientific">Chlorella vulgaris</name>
    <name type="common">Green alga</name>
    <dbReference type="NCBI Taxonomy" id="3077"/>
    <lineage>
        <taxon>Eukaryota</taxon>
        <taxon>Viridiplantae</taxon>
        <taxon>Chlorophyta</taxon>
        <taxon>core chlorophytes</taxon>
        <taxon>Trebouxiophyceae</taxon>
        <taxon>Chlorellales</taxon>
        <taxon>Chlorellaceae</taxon>
        <taxon>Chlorella clade</taxon>
        <taxon>Chlorella</taxon>
    </lineage>
</organism>
<gene>
    <name evidence="2" type="ORF">D9Q98_005929</name>
</gene>
<feature type="compositionally biased region" description="Low complexity" evidence="1">
    <location>
        <begin position="54"/>
        <end position="75"/>
    </location>
</feature>
<reference evidence="2" key="1">
    <citation type="journal article" date="2019" name="Plant J.">
        <title>Chlorella vulgaris genome assembly and annotation reveals the molecular basis for metabolic acclimation to high light conditions.</title>
        <authorList>
            <person name="Cecchin M."/>
            <person name="Marcolungo L."/>
            <person name="Rossato M."/>
            <person name="Girolomoni L."/>
            <person name="Cosentino E."/>
            <person name="Cuine S."/>
            <person name="Li-Beisson Y."/>
            <person name="Delledonne M."/>
            <person name="Ballottari M."/>
        </authorList>
    </citation>
    <scope>NUCLEOTIDE SEQUENCE</scope>
    <source>
        <strain evidence="2">211/11P</strain>
    </source>
</reference>
<reference evidence="2" key="2">
    <citation type="submission" date="2020-11" db="EMBL/GenBank/DDBJ databases">
        <authorList>
            <person name="Cecchin M."/>
            <person name="Marcolungo L."/>
            <person name="Rossato M."/>
            <person name="Girolomoni L."/>
            <person name="Cosentino E."/>
            <person name="Cuine S."/>
            <person name="Li-Beisson Y."/>
            <person name="Delledonne M."/>
            <person name="Ballottari M."/>
        </authorList>
    </citation>
    <scope>NUCLEOTIDE SEQUENCE</scope>
    <source>
        <strain evidence="2">211/11P</strain>
        <tissue evidence="2">Whole cell</tissue>
    </source>
</reference>